<evidence type="ECO:0000313" key="4">
    <source>
        <dbReference type="Proteomes" id="UP000032066"/>
    </source>
</evidence>
<accession>A0A0D0PSL6</accession>
<keyword evidence="1" id="KW-0472">Membrane</keyword>
<keyword evidence="1" id="KW-0812">Transmembrane</keyword>
<comment type="caution">
    <text evidence="3">The sequence shown here is derived from an EMBL/GenBank/DDBJ whole genome shotgun (WGS) entry which is preliminary data.</text>
</comment>
<protein>
    <recommendedName>
        <fullName evidence="5">Gram-positive cocci surface proteins LPxTG domain-containing protein</fullName>
    </recommendedName>
</protein>
<feature type="signal peptide" evidence="2">
    <location>
        <begin position="1"/>
        <end position="30"/>
    </location>
</feature>
<organism evidence="3 4">
    <name type="scientific">Kitasatospora griseola</name>
    <name type="common">Streptomyces griseolosporeus</name>
    <dbReference type="NCBI Taxonomy" id="2064"/>
    <lineage>
        <taxon>Bacteria</taxon>
        <taxon>Bacillati</taxon>
        <taxon>Actinomycetota</taxon>
        <taxon>Actinomycetes</taxon>
        <taxon>Kitasatosporales</taxon>
        <taxon>Streptomycetaceae</taxon>
        <taxon>Kitasatospora</taxon>
    </lineage>
</organism>
<reference evidence="3 4" key="1">
    <citation type="submission" date="2015-02" db="EMBL/GenBank/DDBJ databases">
        <title>Draft genome sequence of Kitasatospora griseola MF730-N6, a bafilomycin, terpentecin and satosporin producer.</title>
        <authorList>
            <person name="Arens J.C."/>
            <person name="Haltli B."/>
            <person name="Kerr R.G."/>
        </authorList>
    </citation>
    <scope>NUCLEOTIDE SEQUENCE [LARGE SCALE GENOMIC DNA]</scope>
    <source>
        <strain evidence="3 4">MF730-N6</strain>
    </source>
</reference>
<keyword evidence="4" id="KW-1185">Reference proteome</keyword>
<proteinExistence type="predicted"/>
<keyword evidence="2" id="KW-0732">Signal</keyword>
<feature type="transmembrane region" description="Helical" evidence="1">
    <location>
        <begin position="54"/>
        <end position="76"/>
    </location>
</feature>
<dbReference type="Proteomes" id="UP000032066">
    <property type="component" value="Unassembled WGS sequence"/>
</dbReference>
<evidence type="ECO:0000256" key="2">
    <source>
        <dbReference type="SAM" id="SignalP"/>
    </source>
</evidence>
<feature type="chain" id="PRO_5002218644" description="Gram-positive cocci surface proteins LPxTG domain-containing protein" evidence="2">
    <location>
        <begin position="31"/>
        <end position="82"/>
    </location>
</feature>
<dbReference type="EMBL" id="JXZB01000004">
    <property type="protein sequence ID" value="KIQ63397.1"/>
    <property type="molecule type" value="Genomic_DNA"/>
</dbReference>
<name>A0A0D0PSL6_KITGR</name>
<evidence type="ECO:0000313" key="3">
    <source>
        <dbReference type="EMBL" id="KIQ63397.1"/>
    </source>
</evidence>
<keyword evidence="1" id="KW-1133">Transmembrane helix</keyword>
<evidence type="ECO:0000256" key="1">
    <source>
        <dbReference type="SAM" id="Phobius"/>
    </source>
</evidence>
<gene>
    <name evidence="3" type="ORF">TR51_32515</name>
</gene>
<sequence>MIRSKRVGKVVGGTVLCLAAGGFAASPALAAEPVGSVTPEPAAAKLAPPTGSVGSAGVYAVGGGLVVVAGGAATWLRKRKKA</sequence>
<dbReference type="AlphaFoldDB" id="A0A0D0PSL6"/>
<dbReference type="PATRIC" id="fig|2064.6.peg.6881"/>
<evidence type="ECO:0008006" key="5">
    <source>
        <dbReference type="Google" id="ProtNLM"/>
    </source>
</evidence>
<dbReference type="RefSeq" id="WP_043915756.1">
    <property type="nucleotide sequence ID" value="NZ_JXZB01000004.1"/>
</dbReference>